<dbReference type="KEGG" id="slw:BRW62_06380"/>
<dbReference type="RefSeq" id="WP_198406202.1">
    <property type="nucleotide sequence ID" value="NZ_CP018092.1"/>
</dbReference>
<accession>A0A2D2Q1Q3</accession>
<evidence type="ECO:0008006" key="4">
    <source>
        <dbReference type="Google" id="ProtNLM"/>
    </source>
</evidence>
<proteinExistence type="predicted"/>
<gene>
    <name evidence="2" type="ORF">BRW62_06380</name>
</gene>
<organism evidence="2 3">
    <name type="scientific">Parathermosynechococcus lividus PCC 6715</name>
    <dbReference type="NCBI Taxonomy" id="1917166"/>
    <lineage>
        <taxon>Bacteria</taxon>
        <taxon>Bacillati</taxon>
        <taxon>Cyanobacteriota</taxon>
        <taxon>Cyanophyceae</taxon>
        <taxon>Acaryochloridales</taxon>
        <taxon>Thermosynechococcaceae</taxon>
        <taxon>Parathermosynechococcus</taxon>
    </lineage>
</organism>
<sequence>MRFAPLVAVVMLAAVVAPATAQSRRQPVNPQMYPVTRPTLPQAFERIDGTQNYWVDESIAGDAMFVFGTPTYRDNDIINRGRRIHYVSNDAWYQQSNAPAIRTRDLDSPFCTSMYGTPYPCNLAVETPLPPPQPIFFAPPPPMPAPPVRALY</sequence>
<feature type="signal peptide" evidence="1">
    <location>
        <begin position="1"/>
        <end position="21"/>
    </location>
</feature>
<protein>
    <recommendedName>
        <fullName evidence="4">Secreted protein</fullName>
    </recommendedName>
</protein>
<dbReference type="Proteomes" id="UP000231057">
    <property type="component" value="Chromosome"/>
</dbReference>
<evidence type="ECO:0000313" key="2">
    <source>
        <dbReference type="EMBL" id="ATS18440.1"/>
    </source>
</evidence>
<keyword evidence="3" id="KW-1185">Reference proteome</keyword>
<evidence type="ECO:0000313" key="3">
    <source>
        <dbReference type="Proteomes" id="UP000231057"/>
    </source>
</evidence>
<feature type="chain" id="PRO_5013837363" description="Secreted protein" evidence="1">
    <location>
        <begin position="22"/>
        <end position="152"/>
    </location>
</feature>
<name>A0A2D2Q1Q3_PARLV</name>
<evidence type="ECO:0000256" key="1">
    <source>
        <dbReference type="SAM" id="SignalP"/>
    </source>
</evidence>
<dbReference type="AlphaFoldDB" id="A0A2D2Q1Q3"/>
<reference evidence="2 3" key="1">
    <citation type="submission" date="2016-11" db="EMBL/GenBank/DDBJ databases">
        <title>Complete genome sequence of thermophilic cyanobacteria strain Synechococcus sp. PCC6715.</title>
        <authorList>
            <person name="Tang J."/>
            <person name="Daroch M."/>
            <person name="Liang Y."/>
            <person name="Jiang D."/>
            <person name="Shah M."/>
        </authorList>
    </citation>
    <scope>NUCLEOTIDE SEQUENCE [LARGE SCALE GENOMIC DNA]</scope>
    <source>
        <strain evidence="2 3">PCC 6715</strain>
    </source>
</reference>
<keyword evidence="1" id="KW-0732">Signal</keyword>
<reference evidence="3" key="2">
    <citation type="journal article" date="2022" name="Front. Microbiol.">
        <title>Comparative Genomic Analysis Revealed Distinct Molecular Components and Organization of CO2-Concentrating Mechanism in Thermophilic Cyanobacteria.</title>
        <authorList>
            <person name="Tang J."/>
            <person name="Zhou H."/>
            <person name="Yao D."/>
            <person name="Riaz S."/>
            <person name="You D."/>
            <person name="Klepacz-Smolka A."/>
            <person name="Daroch M."/>
        </authorList>
    </citation>
    <scope>NUCLEOTIDE SEQUENCE [LARGE SCALE GENOMIC DNA]</scope>
    <source>
        <strain evidence="3">PCC 6715</strain>
    </source>
</reference>
<dbReference type="EMBL" id="CP018092">
    <property type="protein sequence ID" value="ATS18440.1"/>
    <property type="molecule type" value="Genomic_DNA"/>
</dbReference>